<evidence type="ECO:0000256" key="4">
    <source>
        <dbReference type="ARBA" id="ARBA00023228"/>
    </source>
</evidence>
<comment type="similarity">
    <text evidence="2">Belongs to the LAMTOR4 family.</text>
</comment>
<reference evidence="7 8" key="1">
    <citation type="submission" date="2021-06" db="EMBL/GenBank/DDBJ databases">
        <authorList>
            <person name="Palmer J.M."/>
        </authorList>
    </citation>
    <scope>NUCLEOTIDE SEQUENCE [LARGE SCALE GENOMIC DNA]</scope>
    <source>
        <strain evidence="7 8">XR_2019</strain>
        <tissue evidence="7">Muscle</tissue>
    </source>
</reference>
<keyword evidence="4" id="KW-0458">Lysosome</keyword>
<dbReference type="InterPro" id="IPR034601">
    <property type="entry name" value="LAMTOR4"/>
</dbReference>
<evidence type="ECO:0000313" key="8">
    <source>
        <dbReference type="Proteomes" id="UP001444071"/>
    </source>
</evidence>
<gene>
    <name evidence="7" type="ORF">XENORESO_021269</name>
</gene>
<proteinExistence type="inferred from homology"/>
<organism evidence="7 8">
    <name type="scientific">Xenotaenia resolanae</name>
    <dbReference type="NCBI Taxonomy" id="208358"/>
    <lineage>
        <taxon>Eukaryota</taxon>
        <taxon>Metazoa</taxon>
        <taxon>Chordata</taxon>
        <taxon>Craniata</taxon>
        <taxon>Vertebrata</taxon>
        <taxon>Euteleostomi</taxon>
        <taxon>Actinopterygii</taxon>
        <taxon>Neopterygii</taxon>
        <taxon>Teleostei</taxon>
        <taxon>Neoteleostei</taxon>
        <taxon>Acanthomorphata</taxon>
        <taxon>Ovalentaria</taxon>
        <taxon>Atherinomorphae</taxon>
        <taxon>Cyprinodontiformes</taxon>
        <taxon>Goodeidae</taxon>
        <taxon>Xenotaenia</taxon>
    </lineage>
</organism>
<accession>A0ABV0WI44</accession>
<evidence type="ECO:0000313" key="7">
    <source>
        <dbReference type="EMBL" id="MEQ2268468.1"/>
    </source>
</evidence>
<comment type="subcellular location">
    <subcellularLocation>
        <location evidence="1">Lysosome</location>
    </subcellularLocation>
</comment>
<keyword evidence="8" id="KW-1185">Reference proteome</keyword>
<dbReference type="Proteomes" id="UP001444071">
    <property type="component" value="Unassembled WGS sequence"/>
</dbReference>
<evidence type="ECO:0000256" key="2">
    <source>
        <dbReference type="ARBA" id="ARBA00010627"/>
    </source>
</evidence>
<dbReference type="EMBL" id="JAHRIM010050134">
    <property type="protein sequence ID" value="MEQ2268468.1"/>
    <property type="molecule type" value="Genomic_DNA"/>
</dbReference>
<protein>
    <recommendedName>
        <fullName evidence="3">Ragulator complex protein LAMTOR4</fullName>
    </recommendedName>
    <alternativeName>
        <fullName evidence="5">Late endosomal/lysosomal adaptor and MAPK and MTOR activator 4</fullName>
    </alternativeName>
</protein>
<dbReference type="PANTHER" id="PTHR33967">
    <property type="entry name" value="RAGULATOR COMPLEX PROTEIN LAMTOR4"/>
    <property type="match status" value="1"/>
</dbReference>
<name>A0ABV0WI44_9TELE</name>
<sequence>MIRSRNSDPFSFQTTAALTAGLERIPDQLGYLVISEDGVLASAGELENDEHTAGVIMQMVRTACRFRLSGSAEAPFKRMSGNEKTQCLGYWNQTHQLTIHLCVCVCPCSDPGGLCVCGDNFRSEGVCGQTSEQPA</sequence>
<evidence type="ECO:0000256" key="6">
    <source>
        <dbReference type="ARBA" id="ARBA00045571"/>
    </source>
</evidence>
<dbReference type="PANTHER" id="PTHR33967:SF1">
    <property type="entry name" value="RAGULATOR COMPLEX PROTEIN LAMTOR4"/>
    <property type="match status" value="1"/>
</dbReference>
<evidence type="ECO:0000256" key="1">
    <source>
        <dbReference type="ARBA" id="ARBA00004371"/>
    </source>
</evidence>
<evidence type="ECO:0000256" key="3">
    <source>
        <dbReference type="ARBA" id="ARBA00016098"/>
    </source>
</evidence>
<comment type="function">
    <text evidence="6">As part of the Ragulator complex it is involved in amino acid sensing and activation of mTORC1, a signaling complex promoting cell growth in response to growth factors, energy levels, and amino acids. Activated by amino acids through a mechanism involving the lysosomal V-ATPase, the Ragulator plays a dual role for the small GTPases Rag (RagA/RRAGA, RagB/RRAGB, RagC/RRAGC and/or RagD/RRAGD): it (1) acts as a guanine nucleotide exchange factor (GEF), activating the small GTPases Rag and (2) mediates recruitment of Rag GTPases to the lysosome membrane. Activated Ragulator and Rag GTPases function as a scaffold recruiting mTORC1 to lysosomes where it is in turn activated.</text>
</comment>
<comment type="caution">
    <text evidence="7">The sequence shown here is derived from an EMBL/GenBank/DDBJ whole genome shotgun (WGS) entry which is preliminary data.</text>
</comment>
<evidence type="ECO:0000256" key="5">
    <source>
        <dbReference type="ARBA" id="ARBA00032690"/>
    </source>
</evidence>